<proteinExistence type="predicted"/>
<dbReference type="STRING" id="1314781.A0A166N4K0"/>
<protein>
    <recommendedName>
        <fullName evidence="1">Luciferase domain-containing protein</fullName>
    </recommendedName>
</protein>
<organism evidence="2 3">
    <name type="scientific">Exidia glandulosa HHB12029</name>
    <dbReference type="NCBI Taxonomy" id="1314781"/>
    <lineage>
        <taxon>Eukaryota</taxon>
        <taxon>Fungi</taxon>
        <taxon>Dikarya</taxon>
        <taxon>Basidiomycota</taxon>
        <taxon>Agaricomycotina</taxon>
        <taxon>Agaricomycetes</taxon>
        <taxon>Auriculariales</taxon>
        <taxon>Exidiaceae</taxon>
        <taxon>Exidia</taxon>
    </lineage>
</organism>
<dbReference type="InParanoid" id="A0A166N4K0"/>
<reference evidence="2 3" key="1">
    <citation type="journal article" date="2016" name="Mol. Biol. Evol.">
        <title>Comparative Genomics of Early-Diverging Mushroom-Forming Fungi Provides Insights into the Origins of Lignocellulose Decay Capabilities.</title>
        <authorList>
            <person name="Nagy L.G."/>
            <person name="Riley R."/>
            <person name="Tritt A."/>
            <person name="Adam C."/>
            <person name="Daum C."/>
            <person name="Floudas D."/>
            <person name="Sun H."/>
            <person name="Yadav J.S."/>
            <person name="Pangilinan J."/>
            <person name="Larsson K.H."/>
            <person name="Matsuura K."/>
            <person name="Barry K."/>
            <person name="Labutti K."/>
            <person name="Kuo R."/>
            <person name="Ohm R.A."/>
            <person name="Bhattacharya S.S."/>
            <person name="Shirouzu T."/>
            <person name="Yoshinaga Y."/>
            <person name="Martin F.M."/>
            <person name="Grigoriev I.V."/>
            <person name="Hibbett D.S."/>
        </authorList>
    </citation>
    <scope>NUCLEOTIDE SEQUENCE [LARGE SCALE GENOMIC DNA]</scope>
    <source>
        <strain evidence="2 3">HHB12029</strain>
    </source>
</reference>
<dbReference type="PANTHER" id="PTHR38695:SF1">
    <property type="entry name" value="AMINO ACID PERMEASE_ SLC12A DOMAIN-CONTAINING PROTEIN"/>
    <property type="match status" value="1"/>
</dbReference>
<gene>
    <name evidence="2" type="ORF">EXIGLDRAFT_847202</name>
</gene>
<dbReference type="Proteomes" id="UP000077266">
    <property type="component" value="Unassembled WGS sequence"/>
</dbReference>
<dbReference type="Pfam" id="PF17648">
    <property type="entry name" value="Luciferase"/>
    <property type="match status" value="1"/>
</dbReference>
<evidence type="ECO:0000313" key="2">
    <source>
        <dbReference type="EMBL" id="KZV78745.1"/>
    </source>
</evidence>
<dbReference type="InterPro" id="IPR048273">
    <property type="entry name" value="Luciferase"/>
</dbReference>
<keyword evidence="3" id="KW-1185">Reference proteome</keyword>
<dbReference type="AlphaFoldDB" id="A0A166N4K0"/>
<evidence type="ECO:0000259" key="1">
    <source>
        <dbReference type="Pfam" id="PF17648"/>
    </source>
</evidence>
<sequence>MNVLDFVRIHAPLLVDRLDSTRPRSLLLAVGGTLFSVWAIRDFLRWRRVDGGLPHNPVTWVFSHAVNLIFNRSGVTARFVRKLETDKDETRLLGALPPREGPLPTLQPWGLPQRHIPQLYSSKMLDVITQHITAAASKHNLLLATSVREGHQGLALYSQRANSLVAKPDLESDRLHVHPGDGSVHVSLHPRDAAEVCDKGWGIPFPLAGIWVLDPGLVFVYAPRNDEELQIVLRIIDAGVDFMLTKMK</sequence>
<feature type="domain" description="Luciferase" evidence="1">
    <location>
        <begin position="176"/>
        <end position="238"/>
    </location>
</feature>
<name>A0A166N4K0_EXIGL</name>
<accession>A0A166N4K0</accession>
<dbReference type="InterPro" id="IPR040841">
    <property type="entry name" value="Luciferase_dom"/>
</dbReference>
<dbReference type="PANTHER" id="PTHR38695">
    <property type="entry name" value="AMINO ACID PERMEASE_ SLC12A DOMAIN-CONTAINING PROTEIN"/>
    <property type="match status" value="1"/>
</dbReference>
<dbReference type="OrthoDB" id="5358398at2759"/>
<dbReference type="EMBL" id="KV426776">
    <property type="protein sequence ID" value="KZV78745.1"/>
    <property type="molecule type" value="Genomic_DNA"/>
</dbReference>
<evidence type="ECO:0000313" key="3">
    <source>
        <dbReference type="Proteomes" id="UP000077266"/>
    </source>
</evidence>